<reference evidence="4 5" key="1">
    <citation type="submission" date="2017-06" db="EMBL/GenBank/DDBJ databases">
        <title>Complete genome sequence of Nitrospirillum amazonense strain CBAmC, an endophytic nitrogen-fixing and plant growth-promoting bacterium, isolated from sugarcane.</title>
        <authorList>
            <person name="Schwab S."/>
            <person name="dos Santos Teixeira K.R."/>
            <person name="Simoes Araujo J.L."/>
            <person name="Soares Vidal M."/>
            <person name="Borges de Freitas H.R."/>
            <person name="Rivello Crivelaro A.L."/>
            <person name="Bueno de Camargo Nunes A."/>
            <person name="dos Santos C.M."/>
            <person name="Palmeira da Silva Rosa D."/>
            <person name="da Silva Padilha D."/>
            <person name="da Silva E."/>
            <person name="Araujo Terra L."/>
            <person name="Soares Mendes V."/>
            <person name="Farinelli L."/>
            <person name="Magalhaes Cruz L."/>
            <person name="Baldani J.I."/>
        </authorList>
    </citation>
    <scope>NUCLEOTIDE SEQUENCE [LARGE SCALE GENOMIC DNA]</scope>
    <source>
        <strain evidence="4 5">CBAmC</strain>
    </source>
</reference>
<dbReference type="InterPro" id="IPR002068">
    <property type="entry name" value="A-crystallin/Hsp20_dom"/>
</dbReference>
<evidence type="ECO:0000313" key="5">
    <source>
        <dbReference type="Proteomes" id="UP000197153"/>
    </source>
</evidence>
<sequence length="173" mass="19686">MVMPDTEIDVKTVPAVREPATDLWHSFRSEVDRLFERFDGGFKLPSMARIFDTTPTIQTSFEFSVPAVDVNEDDKAYKITAELPGLDEKHIEVSLFGDRLILKGEKRQERKEKDKDHFLSERAYGSFQRSFRLPEGVDVENISATMAKGVLEIVLPKTAEAQKQQKKIQVKAA</sequence>
<dbReference type="CDD" id="cd06464">
    <property type="entry name" value="ACD_sHsps-like"/>
    <property type="match status" value="1"/>
</dbReference>
<dbReference type="Pfam" id="PF00011">
    <property type="entry name" value="HSP20"/>
    <property type="match status" value="1"/>
</dbReference>
<evidence type="ECO:0000256" key="2">
    <source>
        <dbReference type="RuleBase" id="RU003616"/>
    </source>
</evidence>
<evidence type="ECO:0000256" key="1">
    <source>
        <dbReference type="PROSITE-ProRule" id="PRU00285"/>
    </source>
</evidence>
<evidence type="ECO:0000259" key="3">
    <source>
        <dbReference type="PROSITE" id="PS01031"/>
    </source>
</evidence>
<dbReference type="SUPFAM" id="SSF49764">
    <property type="entry name" value="HSP20-like chaperones"/>
    <property type="match status" value="1"/>
</dbReference>
<organism evidence="4 5">
    <name type="scientific">Nitrospirillum viridazoti CBAmc</name>
    <dbReference type="NCBI Taxonomy" id="1441467"/>
    <lineage>
        <taxon>Bacteria</taxon>
        <taxon>Pseudomonadati</taxon>
        <taxon>Pseudomonadota</taxon>
        <taxon>Alphaproteobacteria</taxon>
        <taxon>Rhodospirillales</taxon>
        <taxon>Azospirillaceae</taxon>
        <taxon>Nitrospirillum</taxon>
        <taxon>Nitrospirillum viridazoti</taxon>
    </lineage>
</organism>
<dbReference type="InterPro" id="IPR008978">
    <property type="entry name" value="HSP20-like_chaperone"/>
</dbReference>
<dbReference type="Proteomes" id="UP000197153">
    <property type="component" value="Chromosome 3"/>
</dbReference>
<feature type="domain" description="SHSP" evidence="3">
    <location>
        <begin position="59"/>
        <end position="173"/>
    </location>
</feature>
<proteinExistence type="inferred from homology"/>
<protein>
    <submittedName>
        <fullName evidence="4">Hsp20/alpha crystallin family protein</fullName>
    </submittedName>
</protein>
<dbReference type="PANTHER" id="PTHR11527">
    <property type="entry name" value="HEAT-SHOCK PROTEIN 20 FAMILY MEMBER"/>
    <property type="match status" value="1"/>
</dbReference>
<dbReference type="KEGG" id="nao:Y958_26760"/>
<dbReference type="EMBL" id="CP022112">
    <property type="protein sequence ID" value="ASG24476.1"/>
    <property type="molecule type" value="Genomic_DNA"/>
</dbReference>
<name>A0A248K131_9PROT</name>
<comment type="similarity">
    <text evidence="1 2">Belongs to the small heat shock protein (HSP20) family.</text>
</comment>
<gene>
    <name evidence="4" type="ORF">Y958_26760</name>
</gene>
<dbReference type="PROSITE" id="PS01031">
    <property type="entry name" value="SHSP"/>
    <property type="match status" value="1"/>
</dbReference>
<dbReference type="AlphaFoldDB" id="A0A248K131"/>
<keyword evidence="5" id="KW-1185">Reference proteome</keyword>
<dbReference type="Gene3D" id="2.60.40.790">
    <property type="match status" value="1"/>
</dbReference>
<evidence type="ECO:0000313" key="4">
    <source>
        <dbReference type="EMBL" id="ASG24476.1"/>
    </source>
</evidence>
<dbReference type="InterPro" id="IPR031107">
    <property type="entry name" value="Small_HSP"/>
</dbReference>
<accession>A0A248K131</accession>